<protein>
    <submittedName>
        <fullName evidence="2">Uncharacterized protein</fullName>
    </submittedName>
</protein>
<name>A0A6J5P1B9_9CAUD</name>
<evidence type="ECO:0000313" key="2">
    <source>
        <dbReference type="EMBL" id="CAB4165579.1"/>
    </source>
</evidence>
<sequence length="241" mass="25747">MKQVILAVLLAVGASLAYAADPSPVTGNFGLTTDYKLRGISQSQNGSAVQGGVDYAPGNGFYVGNWNSSVSTLVYRNGNGTESDIYGGYKKEVVKGVTLDVGSYNYFFQRATNGNNPRFDTNEIYVGVSTGPVAVKYSRSISDYFGAVNSKGTQYYQVDVSYPVAVKLTADAHIGRTNVANSTTADYTDYKLGATYNLTGWKIGAHYYTNAGLGSAVRVADTVDNRQLYKNAVVLSAGKSF</sequence>
<gene>
    <name evidence="3" type="ORF">UFOVP1146_116</name>
    <name evidence="4" type="ORF">UFOVP1638_28</name>
    <name evidence="1" type="ORF">UFOVP812_29</name>
    <name evidence="2" type="ORF">UFOVP818_115</name>
</gene>
<evidence type="ECO:0000313" key="3">
    <source>
        <dbReference type="EMBL" id="CAB4186770.1"/>
    </source>
</evidence>
<dbReference type="EMBL" id="LR797099">
    <property type="protein sequence ID" value="CAB4186770.1"/>
    <property type="molecule type" value="Genomic_DNA"/>
</dbReference>
<proteinExistence type="predicted"/>
<dbReference type="EMBL" id="LR796776">
    <property type="protein sequence ID" value="CAB4165579.1"/>
    <property type="molecule type" value="Genomic_DNA"/>
</dbReference>
<accession>A0A6J5P1B9</accession>
<evidence type="ECO:0000313" key="1">
    <source>
        <dbReference type="EMBL" id="CAB4163565.1"/>
    </source>
</evidence>
<organism evidence="2">
    <name type="scientific">uncultured Caudovirales phage</name>
    <dbReference type="NCBI Taxonomy" id="2100421"/>
    <lineage>
        <taxon>Viruses</taxon>
        <taxon>Duplodnaviria</taxon>
        <taxon>Heunggongvirae</taxon>
        <taxon>Uroviricota</taxon>
        <taxon>Caudoviricetes</taxon>
        <taxon>Peduoviridae</taxon>
        <taxon>Maltschvirus</taxon>
        <taxon>Maltschvirus maltsch</taxon>
    </lineage>
</organism>
<dbReference type="InterPro" id="IPR010239">
    <property type="entry name" value="CHP02001"/>
</dbReference>
<dbReference type="EMBL" id="LR797502">
    <property type="protein sequence ID" value="CAB4220610.1"/>
    <property type="molecule type" value="Genomic_DNA"/>
</dbReference>
<dbReference type="EMBL" id="LR796758">
    <property type="protein sequence ID" value="CAB4163565.1"/>
    <property type="molecule type" value="Genomic_DNA"/>
</dbReference>
<dbReference type="NCBIfam" id="TIGR02001">
    <property type="entry name" value="gcw_chp"/>
    <property type="match status" value="1"/>
</dbReference>
<evidence type="ECO:0000313" key="4">
    <source>
        <dbReference type="EMBL" id="CAB4220610.1"/>
    </source>
</evidence>
<dbReference type="Pfam" id="PF09694">
    <property type="entry name" value="Gcw_chp"/>
    <property type="match status" value="1"/>
</dbReference>
<reference evidence="2" key="1">
    <citation type="submission" date="2020-04" db="EMBL/GenBank/DDBJ databases">
        <authorList>
            <person name="Chiriac C."/>
            <person name="Salcher M."/>
            <person name="Ghai R."/>
            <person name="Kavagutti S V."/>
        </authorList>
    </citation>
    <scope>NUCLEOTIDE SEQUENCE</scope>
</reference>